<evidence type="ECO:0000256" key="1">
    <source>
        <dbReference type="ARBA" id="ARBA00004141"/>
    </source>
</evidence>
<feature type="transmembrane region" description="Helical" evidence="7">
    <location>
        <begin position="163"/>
        <end position="182"/>
    </location>
</feature>
<dbReference type="InterPro" id="IPR050638">
    <property type="entry name" value="AA-Vitamin_Transporters"/>
</dbReference>
<evidence type="ECO:0000256" key="2">
    <source>
        <dbReference type="ARBA" id="ARBA00007362"/>
    </source>
</evidence>
<gene>
    <name evidence="9" type="ORF">NCCP1664_23670</name>
</gene>
<evidence type="ECO:0000256" key="5">
    <source>
        <dbReference type="ARBA" id="ARBA00023136"/>
    </source>
</evidence>
<evidence type="ECO:0000259" key="8">
    <source>
        <dbReference type="Pfam" id="PF00892"/>
    </source>
</evidence>
<keyword evidence="5 7" id="KW-0472">Membrane</keyword>
<dbReference type="EMBL" id="BKDJ01000013">
    <property type="protein sequence ID" value="GER23872.1"/>
    <property type="molecule type" value="Genomic_DNA"/>
</dbReference>
<organism evidence="9 10">
    <name type="scientific">Zafaria cholistanensis</name>
    <dbReference type="NCBI Taxonomy" id="1682741"/>
    <lineage>
        <taxon>Bacteria</taxon>
        <taxon>Bacillati</taxon>
        <taxon>Actinomycetota</taxon>
        <taxon>Actinomycetes</taxon>
        <taxon>Micrococcales</taxon>
        <taxon>Micrococcaceae</taxon>
        <taxon>Zafaria</taxon>
    </lineage>
</organism>
<feature type="transmembrane region" description="Helical" evidence="7">
    <location>
        <begin position="60"/>
        <end position="78"/>
    </location>
</feature>
<evidence type="ECO:0000256" key="6">
    <source>
        <dbReference type="SAM" id="MobiDB-lite"/>
    </source>
</evidence>
<evidence type="ECO:0000256" key="7">
    <source>
        <dbReference type="SAM" id="Phobius"/>
    </source>
</evidence>
<dbReference type="GO" id="GO:0016020">
    <property type="term" value="C:membrane"/>
    <property type="evidence" value="ECO:0007669"/>
    <property type="project" value="UniProtKB-SubCell"/>
</dbReference>
<feature type="transmembrane region" description="Helical" evidence="7">
    <location>
        <begin position="90"/>
        <end position="108"/>
    </location>
</feature>
<feature type="domain" description="EamA" evidence="8">
    <location>
        <begin position="164"/>
        <end position="297"/>
    </location>
</feature>
<feature type="region of interest" description="Disordered" evidence="6">
    <location>
        <begin position="309"/>
        <end position="333"/>
    </location>
</feature>
<dbReference type="PANTHER" id="PTHR32322:SF2">
    <property type="entry name" value="EAMA DOMAIN-CONTAINING PROTEIN"/>
    <property type="match status" value="1"/>
</dbReference>
<dbReference type="SUPFAM" id="SSF103481">
    <property type="entry name" value="Multidrug resistance efflux transporter EmrE"/>
    <property type="match status" value="2"/>
</dbReference>
<keyword evidence="4 7" id="KW-1133">Transmembrane helix</keyword>
<evidence type="ECO:0000256" key="3">
    <source>
        <dbReference type="ARBA" id="ARBA00022692"/>
    </source>
</evidence>
<comment type="caution">
    <text evidence="9">The sequence shown here is derived from an EMBL/GenBank/DDBJ whole genome shotgun (WGS) entry which is preliminary data.</text>
</comment>
<feature type="transmembrane region" description="Helical" evidence="7">
    <location>
        <begin position="280"/>
        <end position="302"/>
    </location>
</feature>
<name>A0A5A7NUM0_9MICC</name>
<comment type="similarity">
    <text evidence="2">Belongs to the EamA transporter family.</text>
</comment>
<feature type="transmembrane region" description="Helical" evidence="7">
    <location>
        <begin position="223"/>
        <end position="242"/>
    </location>
</feature>
<dbReference type="InterPro" id="IPR000620">
    <property type="entry name" value="EamA_dom"/>
</dbReference>
<dbReference type="Pfam" id="PF00892">
    <property type="entry name" value="EamA"/>
    <property type="match status" value="1"/>
</dbReference>
<dbReference type="AlphaFoldDB" id="A0A5A7NUM0"/>
<protein>
    <submittedName>
        <fullName evidence="9">Membrane protein</fullName>
    </submittedName>
</protein>
<keyword evidence="10" id="KW-1185">Reference proteome</keyword>
<accession>A0A5A7NUM0</accession>
<comment type="subcellular location">
    <subcellularLocation>
        <location evidence="1">Membrane</location>
        <topology evidence="1">Multi-pass membrane protein</topology>
    </subcellularLocation>
</comment>
<proteinExistence type="inferred from homology"/>
<feature type="transmembrane region" description="Helical" evidence="7">
    <location>
        <begin position="254"/>
        <end position="274"/>
    </location>
</feature>
<evidence type="ECO:0000256" key="4">
    <source>
        <dbReference type="ARBA" id="ARBA00022989"/>
    </source>
</evidence>
<feature type="transmembrane region" description="Helical" evidence="7">
    <location>
        <begin position="30"/>
        <end position="54"/>
    </location>
</feature>
<reference evidence="9 10" key="1">
    <citation type="submission" date="2019-09" db="EMBL/GenBank/DDBJ databases">
        <title>Arthrobacter zafarii sp. nov., a moderately thermotolerant and halotolerant actinobacterium isolated from Cholistan desert soil of Pakistan.</title>
        <authorList>
            <person name="Amin A."/>
            <person name="Ahmed I."/>
            <person name="Khalid N."/>
            <person name="Schumann P."/>
            <person name="Busse H.J."/>
            <person name="Khan I.U."/>
            <person name="Li S."/>
            <person name="Li W.J."/>
        </authorList>
    </citation>
    <scope>NUCLEOTIDE SEQUENCE [LARGE SCALE GENOMIC DNA]</scope>
    <source>
        <strain evidence="9 10">NCCP-1664</strain>
    </source>
</reference>
<feature type="transmembrane region" description="Helical" evidence="7">
    <location>
        <begin position="198"/>
        <end position="217"/>
    </location>
</feature>
<evidence type="ECO:0000313" key="10">
    <source>
        <dbReference type="Proteomes" id="UP000325307"/>
    </source>
</evidence>
<dbReference type="Proteomes" id="UP000325307">
    <property type="component" value="Unassembled WGS sequence"/>
</dbReference>
<evidence type="ECO:0000313" key="9">
    <source>
        <dbReference type="EMBL" id="GER23872.1"/>
    </source>
</evidence>
<dbReference type="InterPro" id="IPR037185">
    <property type="entry name" value="EmrE-like"/>
</dbReference>
<sequence length="333" mass="34929">MRGRFLMPTQVQPDVDGGFSSTARTKRDHVAGIATMFASSACAQTGAAAGALAFPSMGPLGVVAVRQLISAVVLSALARPNFRTMTRHEWWPVASLAFIFGAMNLSLYSAVERIGLGLAVTLEFLGPLAVAVCASRRFLDIACALAAATGVLVLTHPEPSSDFLGIGLALLAAVCWAAYILLNRTVGRRMPGLQGTSAANLLSACVWGPMAAVWFVLHPPGYAALGLALACGVLASAVPYAADLLALRRVSASLFGIFMSISPVWAAAAGWVMLGQTLNVQELAGIGIIVLSNVVVSVRPILGRPSHRRSWLSHKGQRSDGYPPGETRRSIQN</sequence>
<dbReference type="PANTHER" id="PTHR32322">
    <property type="entry name" value="INNER MEMBRANE TRANSPORTER"/>
    <property type="match status" value="1"/>
</dbReference>
<keyword evidence="3 7" id="KW-0812">Transmembrane</keyword>